<dbReference type="AlphaFoldDB" id="A0A1F7XZW8"/>
<dbReference type="Proteomes" id="UP000178419">
    <property type="component" value="Unassembled WGS sequence"/>
</dbReference>
<organism evidence="2 3">
    <name type="scientific">Candidatus Woesebacteria bacterium RIFCSPHIGHO2_01_FULL_38_9</name>
    <dbReference type="NCBI Taxonomy" id="1802492"/>
    <lineage>
        <taxon>Bacteria</taxon>
        <taxon>Candidatus Woeseibacteriota</taxon>
    </lineage>
</organism>
<name>A0A1F7XZW8_9BACT</name>
<feature type="region of interest" description="Disordered" evidence="1">
    <location>
        <begin position="120"/>
        <end position="141"/>
    </location>
</feature>
<protein>
    <submittedName>
        <fullName evidence="2">Uncharacterized protein</fullName>
    </submittedName>
</protein>
<evidence type="ECO:0000256" key="1">
    <source>
        <dbReference type="SAM" id="MobiDB-lite"/>
    </source>
</evidence>
<reference evidence="2 3" key="1">
    <citation type="journal article" date="2016" name="Nat. Commun.">
        <title>Thousands of microbial genomes shed light on interconnected biogeochemical processes in an aquifer system.</title>
        <authorList>
            <person name="Anantharaman K."/>
            <person name="Brown C.T."/>
            <person name="Hug L.A."/>
            <person name="Sharon I."/>
            <person name="Castelle C.J."/>
            <person name="Probst A.J."/>
            <person name="Thomas B.C."/>
            <person name="Singh A."/>
            <person name="Wilkins M.J."/>
            <person name="Karaoz U."/>
            <person name="Brodie E.L."/>
            <person name="Williams K.H."/>
            <person name="Hubbard S.S."/>
            <person name="Banfield J.F."/>
        </authorList>
    </citation>
    <scope>NUCLEOTIDE SEQUENCE [LARGE SCALE GENOMIC DNA]</scope>
</reference>
<evidence type="ECO:0000313" key="3">
    <source>
        <dbReference type="Proteomes" id="UP000178419"/>
    </source>
</evidence>
<comment type="caution">
    <text evidence="2">The sequence shown here is derived from an EMBL/GenBank/DDBJ whole genome shotgun (WGS) entry which is preliminary data.</text>
</comment>
<feature type="compositionally biased region" description="Polar residues" evidence="1">
    <location>
        <begin position="132"/>
        <end position="141"/>
    </location>
</feature>
<gene>
    <name evidence="2" type="ORF">A2714_03870</name>
</gene>
<evidence type="ECO:0000313" key="2">
    <source>
        <dbReference type="EMBL" id="OGM20500.1"/>
    </source>
</evidence>
<proteinExistence type="predicted"/>
<sequence>MDERNSWASRLQAASQEDVQEVVESVAADFRAKKIMFTLNDVLAGLQARGLGLNMSLGREDVVNIVSDMYGKTKRRFNPNLPVGQSLPEDPAEATLLPESPLLGLPEELAALDSASTNFWADVGGGQRKGKSTNLKTPGRR</sequence>
<accession>A0A1F7XZW8</accession>
<dbReference type="EMBL" id="MGGE01000040">
    <property type="protein sequence ID" value="OGM20500.1"/>
    <property type="molecule type" value="Genomic_DNA"/>
</dbReference>